<dbReference type="Proteomes" id="UP001242480">
    <property type="component" value="Unassembled WGS sequence"/>
</dbReference>
<feature type="transmembrane region" description="Helical" evidence="1">
    <location>
        <begin position="12"/>
        <end position="36"/>
    </location>
</feature>
<gene>
    <name evidence="2" type="ORF">QO011_005579</name>
</gene>
<evidence type="ECO:0008006" key="4">
    <source>
        <dbReference type="Google" id="ProtNLM"/>
    </source>
</evidence>
<feature type="transmembrane region" description="Helical" evidence="1">
    <location>
        <begin position="352"/>
        <end position="369"/>
    </location>
</feature>
<reference evidence="2 3" key="1">
    <citation type="submission" date="2023-07" db="EMBL/GenBank/DDBJ databases">
        <title>Genomic Encyclopedia of Type Strains, Phase IV (KMG-IV): sequencing the most valuable type-strain genomes for metagenomic binning, comparative biology and taxonomic classification.</title>
        <authorList>
            <person name="Goeker M."/>
        </authorList>
    </citation>
    <scope>NUCLEOTIDE SEQUENCE [LARGE SCALE GENOMIC DNA]</scope>
    <source>
        <strain evidence="2 3">DSM 19619</strain>
    </source>
</reference>
<evidence type="ECO:0000256" key="1">
    <source>
        <dbReference type="SAM" id="Phobius"/>
    </source>
</evidence>
<organism evidence="2 3">
    <name type="scientific">Labrys wisconsinensis</name>
    <dbReference type="NCBI Taxonomy" id="425677"/>
    <lineage>
        <taxon>Bacteria</taxon>
        <taxon>Pseudomonadati</taxon>
        <taxon>Pseudomonadota</taxon>
        <taxon>Alphaproteobacteria</taxon>
        <taxon>Hyphomicrobiales</taxon>
        <taxon>Xanthobacteraceae</taxon>
        <taxon>Labrys</taxon>
    </lineage>
</organism>
<feature type="transmembrane region" description="Helical" evidence="1">
    <location>
        <begin position="42"/>
        <end position="62"/>
    </location>
</feature>
<keyword evidence="1" id="KW-0812">Transmembrane</keyword>
<feature type="transmembrane region" description="Helical" evidence="1">
    <location>
        <begin position="74"/>
        <end position="97"/>
    </location>
</feature>
<dbReference type="EMBL" id="JAUSVX010000012">
    <property type="protein sequence ID" value="MDQ0472550.1"/>
    <property type="molecule type" value="Genomic_DNA"/>
</dbReference>
<comment type="caution">
    <text evidence="2">The sequence shown here is derived from an EMBL/GenBank/DDBJ whole genome shotgun (WGS) entry which is preliminary data.</text>
</comment>
<keyword evidence="1" id="KW-1133">Transmembrane helix</keyword>
<evidence type="ECO:0000313" key="2">
    <source>
        <dbReference type="EMBL" id="MDQ0472550.1"/>
    </source>
</evidence>
<evidence type="ECO:0000313" key="3">
    <source>
        <dbReference type="Proteomes" id="UP001242480"/>
    </source>
</evidence>
<name>A0ABU0JE53_9HYPH</name>
<protein>
    <recommendedName>
        <fullName evidence="4">O-antigen ligase domain-containing protein</fullName>
    </recommendedName>
</protein>
<feature type="transmembrane region" description="Helical" evidence="1">
    <location>
        <begin position="103"/>
        <end position="123"/>
    </location>
</feature>
<accession>A0ABU0JE53</accession>
<feature type="transmembrane region" description="Helical" evidence="1">
    <location>
        <begin position="320"/>
        <end position="340"/>
    </location>
</feature>
<feature type="transmembrane region" description="Helical" evidence="1">
    <location>
        <begin position="217"/>
        <end position="232"/>
    </location>
</feature>
<dbReference type="RefSeq" id="WP_307279525.1">
    <property type="nucleotide sequence ID" value="NZ_JAUSVX010000012.1"/>
</dbReference>
<feature type="transmembrane region" description="Helical" evidence="1">
    <location>
        <begin position="135"/>
        <end position="152"/>
    </location>
</feature>
<sequence>MERRAYEAPLDPALAVSGLLTRLGLFLLVVAVPVLAMLSRRTISVLVPIATVLLILAAALDGRLVAAFGRFGRMLVAPPALALAALVLWAAITILWTPRPGLASTRLLGSVVIIALFAAAVACLKDRAKLSDVNLIPIGVAIAAVALAALFMPHSPFAALIGPDSDSLESQRAAMLLALLAWPAIGSLNSKHRHWQALALGASVALALWLVNNLVVVFAFLAGLLFFLLAIWRPRSSVLAAGSATLALLLLAPFLSWLLANYGGFLLPREGDSLVAAWRDVTYSLPSRLLLGFGFESSGALARGTTGVVLGSPRNAALQVWLELGMVGVALAAVAIGVVFHAIDRVDAKAQPAATAVCAVTVVMMFAGLGTWQSWWVTAVGLAAVSLAFVSRRAQRSWE</sequence>
<keyword evidence="3" id="KW-1185">Reference proteome</keyword>
<feature type="transmembrane region" description="Helical" evidence="1">
    <location>
        <begin position="375"/>
        <end position="391"/>
    </location>
</feature>
<keyword evidence="1" id="KW-0472">Membrane</keyword>
<proteinExistence type="predicted"/>
<feature type="transmembrane region" description="Helical" evidence="1">
    <location>
        <begin position="239"/>
        <end position="260"/>
    </location>
</feature>